<sequence length="89" mass="9837">MDLSQFPERFRAKVLSNIVRNSRLGIAIRFGKLKGQVLPLSIHQEVPSPNPLHPSQLEALARTAFHELPYELQIKTGGLQDASGPIEPA</sequence>
<evidence type="ECO:0000313" key="2">
    <source>
        <dbReference type="Proteomes" id="UP000321907"/>
    </source>
</evidence>
<dbReference type="EMBL" id="VOXD01000003">
    <property type="protein sequence ID" value="TXF91267.1"/>
    <property type="molecule type" value="Genomic_DNA"/>
</dbReference>
<keyword evidence="2" id="KW-1185">Reference proteome</keyword>
<organism evidence="1 2">
    <name type="scientific">Neolewinella aurantiaca</name>
    <dbReference type="NCBI Taxonomy" id="2602767"/>
    <lineage>
        <taxon>Bacteria</taxon>
        <taxon>Pseudomonadati</taxon>
        <taxon>Bacteroidota</taxon>
        <taxon>Saprospiria</taxon>
        <taxon>Saprospirales</taxon>
        <taxon>Lewinellaceae</taxon>
        <taxon>Neolewinella</taxon>
    </lineage>
</organism>
<dbReference type="OrthoDB" id="1495584at2"/>
<proteinExistence type="predicted"/>
<comment type="caution">
    <text evidence="1">The sequence shown here is derived from an EMBL/GenBank/DDBJ whole genome shotgun (WGS) entry which is preliminary data.</text>
</comment>
<evidence type="ECO:0000313" key="1">
    <source>
        <dbReference type="EMBL" id="TXF91267.1"/>
    </source>
</evidence>
<reference evidence="1 2" key="1">
    <citation type="submission" date="2019-08" db="EMBL/GenBank/DDBJ databases">
        <title>Lewinella sp. strain SSH13 Genome sequencing and assembly.</title>
        <authorList>
            <person name="Kim I."/>
        </authorList>
    </citation>
    <scope>NUCLEOTIDE SEQUENCE [LARGE SCALE GENOMIC DNA]</scope>
    <source>
        <strain evidence="1 2">SSH13</strain>
    </source>
</reference>
<protein>
    <submittedName>
        <fullName evidence="1">Uncharacterized protein</fullName>
    </submittedName>
</protein>
<dbReference type="AlphaFoldDB" id="A0A5C7FT49"/>
<name>A0A5C7FT49_9BACT</name>
<gene>
    <name evidence="1" type="ORF">FUA23_03320</name>
</gene>
<dbReference type="RefSeq" id="WP_147929286.1">
    <property type="nucleotide sequence ID" value="NZ_VOXD01000003.1"/>
</dbReference>
<dbReference type="Proteomes" id="UP000321907">
    <property type="component" value="Unassembled WGS sequence"/>
</dbReference>
<accession>A0A5C7FT49</accession>